<dbReference type="VEuPathDB" id="FungiDB:AB675_9532"/>
<dbReference type="RefSeq" id="XP_018002401.1">
    <property type="nucleotide sequence ID" value="XM_018150074.1"/>
</dbReference>
<keyword evidence="3" id="KW-1185">Reference proteome</keyword>
<evidence type="ECO:0000313" key="2">
    <source>
        <dbReference type="EMBL" id="KPI42438.1"/>
    </source>
</evidence>
<organism evidence="2 3">
    <name type="scientific">Cyphellophora attinorum</name>
    <dbReference type="NCBI Taxonomy" id="1664694"/>
    <lineage>
        <taxon>Eukaryota</taxon>
        <taxon>Fungi</taxon>
        <taxon>Dikarya</taxon>
        <taxon>Ascomycota</taxon>
        <taxon>Pezizomycotina</taxon>
        <taxon>Eurotiomycetes</taxon>
        <taxon>Chaetothyriomycetidae</taxon>
        <taxon>Chaetothyriales</taxon>
        <taxon>Cyphellophoraceae</taxon>
        <taxon>Cyphellophora</taxon>
    </lineage>
</organism>
<sequence>MQPASPIESTSNQWHNRTLAQPAQDNLSNALKKAWHTTVSCFDGIFSCCTGEREATQDRETQVIDEGIHVGSSPAAVATPSNKRSTEERDEANAVTTNPARIFSQHQSERGSELTLGITPAGPPLEVDSSQTVIEDLTGARAVPEADLNDKTYPEAKRQLQALHRLHRPPRCRVAQQAHRAPGILSSTKILA</sequence>
<reference evidence="2 3" key="1">
    <citation type="submission" date="2015-06" db="EMBL/GenBank/DDBJ databases">
        <title>Draft genome of the ant-associated black yeast Phialophora attae CBS 131958.</title>
        <authorList>
            <person name="Moreno L.F."/>
            <person name="Stielow B.J."/>
            <person name="de Hoog S."/>
            <person name="Vicente V.A."/>
            <person name="Weiss V.A."/>
            <person name="de Vries M."/>
            <person name="Cruz L.M."/>
            <person name="Souza E.M."/>
        </authorList>
    </citation>
    <scope>NUCLEOTIDE SEQUENCE [LARGE SCALE GENOMIC DNA]</scope>
    <source>
        <strain evidence="2 3">CBS 131958</strain>
    </source>
</reference>
<dbReference type="GeneID" id="28741954"/>
<gene>
    <name evidence="2" type="ORF">AB675_9532</name>
</gene>
<proteinExistence type="predicted"/>
<accession>A0A0N0NP87</accession>
<dbReference type="EMBL" id="LFJN01000007">
    <property type="protein sequence ID" value="KPI42438.1"/>
    <property type="molecule type" value="Genomic_DNA"/>
</dbReference>
<evidence type="ECO:0000256" key="1">
    <source>
        <dbReference type="SAM" id="MobiDB-lite"/>
    </source>
</evidence>
<name>A0A0N0NP87_9EURO</name>
<comment type="caution">
    <text evidence="2">The sequence shown here is derived from an EMBL/GenBank/DDBJ whole genome shotgun (WGS) entry which is preliminary data.</text>
</comment>
<dbReference type="Proteomes" id="UP000038010">
    <property type="component" value="Unassembled WGS sequence"/>
</dbReference>
<evidence type="ECO:0000313" key="3">
    <source>
        <dbReference type="Proteomes" id="UP000038010"/>
    </source>
</evidence>
<protein>
    <submittedName>
        <fullName evidence="2">Uncharacterized protein</fullName>
    </submittedName>
</protein>
<feature type="region of interest" description="Disordered" evidence="1">
    <location>
        <begin position="72"/>
        <end position="94"/>
    </location>
</feature>
<dbReference type="AlphaFoldDB" id="A0A0N0NP87"/>